<dbReference type="EMBL" id="VSSQ01028667">
    <property type="protein sequence ID" value="MPM78467.1"/>
    <property type="molecule type" value="Genomic_DNA"/>
</dbReference>
<comment type="subcellular location">
    <subcellularLocation>
        <location evidence="1">Cell membrane</location>
        <topology evidence="1">Multi-pass membrane protein</topology>
    </subcellularLocation>
</comment>
<feature type="transmembrane region" description="Helical" evidence="7">
    <location>
        <begin position="147"/>
        <end position="163"/>
    </location>
</feature>
<sequence length="200" mass="22204">MSEKQSKSERLWILFKSMFVLSACTFGGGFVIVSLMKKKFVEELQWLEEDEMLDITAITQSSPGPLPVNASVIIGYRMNGVIGSLVAIVGTIIPPMVIISLISLFYTQFRTNTYIAIMLQVMRAGVAAVIFDVVINLTQNVCKTKRIMYIAMMIISFVATYFFGVSAMLIILTCLAIGIIDLIVNLKKEKKHNGGQKQCC</sequence>
<evidence type="ECO:0000256" key="5">
    <source>
        <dbReference type="ARBA" id="ARBA00022989"/>
    </source>
</evidence>
<dbReference type="Pfam" id="PF02417">
    <property type="entry name" value="Chromate_transp"/>
    <property type="match status" value="1"/>
</dbReference>
<feature type="transmembrane region" description="Helical" evidence="7">
    <location>
        <begin position="85"/>
        <end position="107"/>
    </location>
</feature>
<keyword evidence="5 7" id="KW-1133">Transmembrane helix</keyword>
<dbReference type="InterPro" id="IPR052518">
    <property type="entry name" value="CHR_Transporter"/>
</dbReference>
<comment type="similarity">
    <text evidence="2">Belongs to the chromate ion transporter (CHR) (TC 2.A.51) family.</text>
</comment>
<evidence type="ECO:0000256" key="4">
    <source>
        <dbReference type="ARBA" id="ARBA00022692"/>
    </source>
</evidence>
<feature type="transmembrane region" description="Helical" evidence="7">
    <location>
        <begin position="12"/>
        <end position="35"/>
    </location>
</feature>
<proteinExistence type="inferred from homology"/>
<dbReference type="InterPro" id="IPR003370">
    <property type="entry name" value="Chromate_transpt"/>
</dbReference>
<protein>
    <recommendedName>
        <fullName evidence="9">Chromate transport protein</fullName>
    </recommendedName>
</protein>
<evidence type="ECO:0000256" key="7">
    <source>
        <dbReference type="SAM" id="Phobius"/>
    </source>
</evidence>
<gene>
    <name evidence="8" type="ORF">SDC9_125478</name>
</gene>
<feature type="transmembrane region" description="Helical" evidence="7">
    <location>
        <begin position="113"/>
        <end position="135"/>
    </location>
</feature>
<keyword evidence="4 7" id="KW-0812">Transmembrane</keyword>
<evidence type="ECO:0000256" key="6">
    <source>
        <dbReference type="ARBA" id="ARBA00023136"/>
    </source>
</evidence>
<dbReference type="GO" id="GO:0005886">
    <property type="term" value="C:plasma membrane"/>
    <property type="evidence" value="ECO:0007669"/>
    <property type="project" value="UniProtKB-SubCell"/>
</dbReference>
<keyword evidence="3" id="KW-1003">Cell membrane</keyword>
<evidence type="ECO:0000256" key="2">
    <source>
        <dbReference type="ARBA" id="ARBA00005262"/>
    </source>
</evidence>
<dbReference type="GO" id="GO:0015109">
    <property type="term" value="F:chromate transmembrane transporter activity"/>
    <property type="evidence" value="ECO:0007669"/>
    <property type="project" value="InterPro"/>
</dbReference>
<organism evidence="8">
    <name type="scientific">bioreactor metagenome</name>
    <dbReference type="NCBI Taxonomy" id="1076179"/>
    <lineage>
        <taxon>unclassified sequences</taxon>
        <taxon>metagenomes</taxon>
        <taxon>ecological metagenomes</taxon>
    </lineage>
</organism>
<evidence type="ECO:0008006" key="9">
    <source>
        <dbReference type="Google" id="ProtNLM"/>
    </source>
</evidence>
<reference evidence="8" key="1">
    <citation type="submission" date="2019-08" db="EMBL/GenBank/DDBJ databases">
        <authorList>
            <person name="Kucharzyk K."/>
            <person name="Murdoch R.W."/>
            <person name="Higgins S."/>
            <person name="Loffler F."/>
        </authorList>
    </citation>
    <scope>NUCLEOTIDE SEQUENCE</scope>
</reference>
<dbReference type="AlphaFoldDB" id="A0A645CNH5"/>
<evidence type="ECO:0000256" key="1">
    <source>
        <dbReference type="ARBA" id="ARBA00004651"/>
    </source>
</evidence>
<comment type="caution">
    <text evidence="8">The sequence shown here is derived from an EMBL/GenBank/DDBJ whole genome shotgun (WGS) entry which is preliminary data.</text>
</comment>
<dbReference type="PANTHER" id="PTHR43663">
    <property type="entry name" value="CHROMATE TRANSPORT PROTEIN-RELATED"/>
    <property type="match status" value="1"/>
</dbReference>
<name>A0A645CNH5_9ZZZZ</name>
<keyword evidence="6 7" id="KW-0472">Membrane</keyword>
<evidence type="ECO:0000256" key="3">
    <source>
        <dbReference type="ARBA" id="ARBA00022475"/>
    </source>
</evidence>
<dbReference type="PANTHER" id="PTHR43663:SF2">
    <property type="entry name" value="CHROMATE TRANSPORT PROTEIN-RELATED"/>
    <property type="match status" value="1"/>
</dbReference>
<evidence type="ECO:0000313" key="8">
    <source>
        <dbReference type="EMBL" id="MPM78467.1"/>
    </source>
</evidence>
<accession>A0A645CNH5</accession>